<proteinExistence type="predicted"/>
<organism evidence="5 6">
    <name type="scientific">Roseospira visakhapatnamensis</name>
    <dbReference type="NCBI Taxonomy" id="390880"/>
    <lineage>
        <taxon>Bacteria</taxon>
        <taxon>Pseudomonadati</taxon>
        <taxon>Pseudomonadota</taxon>
        <taxon>Alphaproteobacteria</taxon>
        <taxon>Rhodospirillales</taxon>
        <taxon>Rhodospirillaceae</taxon>
        <taxon>Roseospira</taxon>
    </lineage>
</organism>
<evidence type="ECO:0000313" key="5">
    <source>
        <dbReference type="EMBL" id="MBB4267002.1"/>
    </source>
</evidence>
<feature type="region of interest" description="Disordered" evidence="2">
    <location>
        <begin position="1"/>
        <end position="36"/>
    </location>
</feature>
<comment type="caution">
    <text evidence="5">The sequence shown here is derived from an EMBL/GenBank/DDBJ whole genome shotgun (WGS) entry which is preliminary data.</text>
</comment>
<evidence type="ECO:0000256" key="1">
    <source>
        <dbReference type="RuleBase" id="RU369079"/>
    </source>
</evidence>
<feature type="transmembrane region" description="Helical" evidence="3">
    <location>
        <begin position="386"/>
        <end position="408"/>
    </location>
</feature>
<feature type="transmembrane region" description="Helical" evidence="3">
    <location>
        <begin position="856"/>
        <end position="872"/>
    </location>
</feature>
<reference evidence="5 6" key="1">
    <citation type="submission" date="2020-08" db="EMBL/GenBank/DDBJ databases">
        <title>Genome sequencing of Purple Non-Sulfur Bacteria from various extreme environments.</title>
        <authorList>
            <person name="Mayer M."/>
        </authorList>
    </citation>
    <scope>NUCLEOTIDE SEQUENCE [LARGE SCALE GENOMIC DNA]</scope>
    <source>
        <strain evidence="5 6">JA131</strain>
    </source>
</reference>
<feature type="transmembrane region" description="Helical" evidence="3">
    <location>
        <begin position="481"/>
        <end position="500"/>
    </location>
</feature>
<dbReference type="AlphaFoldDB" id="A0A7W6WAY8"/>
<sequence length="890" mass="94958">MSEDTRTTRARPSNDTAADDRAPPPESETGSGGSRAAEDIVAQVESGARTPRGISGRIIIVTCVAWTLFQLWFASPLPFVLGFGIFNGTEARSIHLAFALFLAFTAYPAFKASPRHHIPVLDWLFALAGAFCAAYLVLFNDALATRPGAPTTTDVTVGVIGLLLLLEATRRALGPPLLVVALVFLGYTFGGQYMPDVIAHKGASLEKAMSHFWLSTEGVFGVALGVSTTMVFLFVAFGAFLERAGAGLYFIRVAFAFMGHLRGGPAKAAVVSSAMTGLISGSSIANVVTTGTFTIPLMKKVGFPGTKAGAVEVASSTNGQLTPPIMGAAAFLMVEYVGISYMEVMKHAIVPALISYIALVYIVHLEAVKAGMKGLPRATVRPWHQAAIGFLGSFLVVSGMAAVVYYGFGWLKPVAGDATPWIAASVLLIAHVALVWVVSRVPPMPETAEITEVPAAGPTVLSGLHFLLPVVVLVWCLMIEQLSPGLSAFWAATMMVFNVVTQRPLAARFRGLDGGAIGSAAWHGLTDLYHGTVMAARNMIGIGVATAAAGIIVGAVTLTGVGQVLTEMIEYLSGGSLMIMLLLTAVTSLLLGMGLPTTANYIVVSTLMAPVIVTLGAENGLIVPLIAAHMFVFYFGILADDTPPVGLAAFAASAISGSDPIKTGIQGFTYDIRTAILPFLFIFNTELLLIGVNSWIHGIVVFCFALVAMLTFAAATQRYFIVRCRPYEVAALLLIAFTMFRPGFWMDMVAPELLEIDPTRIEAMAEQVPENGRLRVRVEGMTLEGDEVSKAVMLPMGGLGTGAERLLSAGLALREEDGRVLVDDIVFDSTADKLGFDFDWEITKVMVKNEERPPNQLFFIPALALLLVVWWTQRVRLRRQETTGRETGRA</sequence>
<keyword evidence="1" id="KW-0997">Cell inner membrane</keyword>
<dbReference type="GO" id="GO:0005886">
    <property type="term" value="C:plasma membrane"/>
    <property type="evidence" value="ECO:0007669"/>
    <property type="project" value="UniProtKB-SubCell"/>
</dbReference>
<dbReference type="Pfam" id="PF06808">
    <property type="entry name" value="DctM"/>
    <property type="match status" value="2"/>
</dbReference>
<feature type="transmembrane region" description="Helical" evidence="3">
    <location>
        <begin position="149"/>
        <end position="166"/>
    </location>
</feature>
<keyword evidence="3" id="KW-0812">Transmembrane</keyword>
<comment type="function">
    <text evidence="1">Part of the tripartite ATP-independent periplasmic (TRAP) transport system.</text>
</comment>
<feature type="transmembrane region" description="Helical" evidence="3">
    <location>
        <begin position="122"/>
        <end position="143"/>
    </location>
</feature>
<dbReference type="Pfam" id="PF11874">
    <property type="entry name" value="DUF3394"/>
    <property type="match status" value="1"/>
</dbReference>
<feature type="transmembrane region" description="Helical" evidence="3">
    <location>
        <begin position="420"/>
        <end position="441"/>
    </location>
</feature>
<keyword evidence="6" id="KW-1185">Reference proteome</keyword>
<feature type="domain" description="TRAP C4-dicarboxylate transport system permease DctM subunit" evidence="4">
    <location>
        <begin position="421"/>
        <end position="695"/>
    </location>
</feature>
<evidence type="ECO:0000256" key="3">
    <source>
        <dbReference type="SAM" id="Phobius"/>
    </source>
</evidence>
<evidence type="ECO:0000313" key="6">
    <source>
        <dbReference type="Proteomes" id="UP000554286"/>
    </source>
</evidence>
<keyword evidence="3" id="KW-0472">Membrane</keyword>
<dbReference type="InterPro" id="IPR011853">
    <property type="entry name" value="TRAP_DctM-Dct_fused"/>
</dbReference>
<evidence type="ECO:0000256" key="2">
    <source>
        <dbReference type="SAM" id="MobiDB-lite"/>
    </source>
</evidence>
<dbReference type="PANTHER" id="PTHR43849:SF2">
    <property type="entry name" value="BLL3936 PROTEIN"/>
    <property type="match status" value="1"/>
</dbReference>
<dbReference type="PANTHER" id="PTHR43849">
    <property type="entry name" value="BLL3936 PROTEIN"/>
    <property type="match status" value="1"/>
</dbReference>
<protein>
    <submittedName>
        <fullName evidence="5">TRAP transporter 4TM/12TM fusion protein</fullName>
    </submittedName>
</protein>
<name>A0A7W6WAY8_9PROT</name>
<dbReference type="Proteomes" id="UP000554286">
    <property type="component" value="Unassembled WGS sequence"/>
</dbReference>
<dbReference type="InterPro" id="IPR021814">
    <property type="entry name" value="DUF3394"/>
</dbReference>
<feature type="transmembrane region" description="Helical" evidence="3">
    <location>
        <begin position="727"/>
        <end position="745"/>
    </location>
</feature>
<evidence type="ECO:0000259" key="4">
    <source>
        <dbReference type="Pfam" id="PF06808"/>
    </source>
</evidence>
<feature type="transmembrane region" description="Helical" evidence="3">
    <location>
        <begin position="540"/>
        <end position="565"/>
    </location>
</feature>
<feature type="transmembrane region" description="Helical" evidence="3">
    <location>
        <begin position="453"/>
        <end position="475"/>
    </location>
</feature>
<gene>
    <name evidence="5" type="ORF">GGD89_002640</name>
</gene>
<feature type="transmembrane region" description="Helical" evidence="3">
    <location>
        <begin position="93"/>
        <end position="110"/>
    </location>
</feature>
<feature type="transmembrane region" description="Helical" evidence="3">
    <location>
        <begin position="348"/>
        <end position="365"/>
    </location>
</feature>
<feature type="transmembrane region" description="Helical" evidence="3">
    <location>
        <begin position="173"/>
        <end position="190"/>
    </location>
</feature>
<dbReference type="GO" id="GO:0022857">
    <property type="term" value="F:transmembrane transporter activity"/>
    <property type="evidence" value="ECO:0007669"/>
    <property type="project" value="UniProtKB-UniRule"/>
</dbReference>
<feature type="domain" description="TRAP C4-dicarboxylate transport system permease DctM subunit" evidence="4">
    <location>
        <begin position="161"/>
        <end position="407"/>
    </location>
</feature>
<feature type="transmembrane region" description="Helical" evidence="3">
    <location>
        <begin position="54"/>
        <end position="73"/>
    </location>
</feature>
<feature type="transmembrane region" description="Helical" evidence="3">
    <location>
        <begin position="695"/>
        <end position="715"/>
    </location>
</feature>
<accession>A0A7W6WAY8</accession>
<keyword evidence="1" id="KW-0813">Transport</keyword>
<comment type="subcellular location">
    <subcellularLocation>
        <location evidence="1">Cell inner membrane</location>
        <topology evidence="1">Multi-pass membrane protein</topology>
    </subcellularLocation>
</comment>
<dbReference type="InterPro" id="IPR010656">
    <property type="entry name" value="DctM"/>
</dbReference>
<dbReference type="RefSeq" id="WP_184045972.1">
    <property type="nucleotide sequence ID" value="NZ_JACIGK010000020.1"/>
</dbReference>
<keyword evidence="1" id="KW-1003">Cell membrane</keyword>
<dbReference type="EMBL" id="JACIGK010000020">
    <property type="protein sequence ID" value="MBB4267002.1"/>
    <property type="molecule type" value="Genomic_DNA"/>
</dbReference>
<feature type="transmembrane region" description="Helical" evidence="3">
    <location>
        <begin position="219"/>
        <end position="241"/>
    </location>
</feature>
<keyword evidence="3" id="KW-1133">Transmembrane helix</keyword>
<dbReference type="NCBIfam" id="TIGR02123">
    <property type="entry name" value="TRAP_fused"/>
    <property type="match status" value="1"/>
</dbReference>
<feature type="transmembrane region" description="Helical" evidence="3">
    <location>
        <begin position="621"/>
        <end position="639"/>
    </location>
</feature>